<accession>A0ABQ0XQM6</accession>
<gene>
    <name evidence="1" type="ORF">SKL01_05630</name>
</gene>
<evidence type="ECO:0000313" key="2">
    <source>
        <dbReference type="Proteomes" id="UP000321040"/>
    </source>
</evidence>
<protein>
    <submittedName>
        <fullName evidence="1">Uncharacterized protein</fullName>
    </submittedName>
</protein>
<reference evidence="1 2" key="1">
    <citation type="submission" date="2019-07" db="EMBL/GenBank/DDBJ databases">
        <title>Whole genome shotgun sequence of Staphylococcus kloosii NBRC 109624.</title>
        <authorList>
            <person name="Hosoyama A."/>
            <person name="Uohara A."/>
            <person name="Ohji S."/>
            <person name="Ichikawa N."/>
        </authorList>
    </citation>
    <scope>NUCLEOTIDE SEQUENCE [LARGE SCALE GENOMIC DNA]</scope>
    <source>
        <strain evidence="1 2">NBRC 109624</strain>
    </source>
</reference>
<proteinExistence type="predicted"/>
<evidence type="ECO:0000313" key="1">
    <source>
        <dbReference type="EMBL" id="GEP81385.1"/>
    </source>
</evidence>
<dbReference type="GeneID" id="76832897"/>
<dbReference type="Proteomes" id="UP000321040">
    <property type="component" value="Unassembled WGS sequence"/>
</dbReference>
<organism evidence="1 2">
    <name type="scientific">Staphylococcus kloosii</name>
    <dbReference type="NCBI Taxonomy" id="29384"/>
    <lineage>
        <taxon>Bacteria</taxon>
        <taxon>Bacillati</taxon>
        <taxon>Bacillota</taxon>
        <taxon>Bacilli</taxon>
        <taxon>Bacillales</taxon>
        <taxon>Staphylococcaceae</taxon>
        <taxon>Staphylococcus</taxon>
    </lineage>
</organism>
<name>A0ABQ0XQM6_9STAP</name>
<keyword evidence="2" id="KW-1185">Reference proteome</keyword>
<dbReference type="EMBL" id="BKAQ01000004">
    <property type="protein sequence ID" value="GEP81385.1"/>
    <property type="molecule type" value="Genomic_DNA"/>
</dbReference>
<comment type="caution">
    <text evidence="1">The sequence shown here is derived from an EMBL/GenBank/DDBJ whole genome shotgun (WGS) entry which is preliminary data.</text>
</comment>
<sequence length="43" mass="4915">MQQLIQRIIRALAVGYIVRGIRRLISKSSNSSKNKNDDNNKSQ</sequence>
<dbReference type="RefSeq" id="WP_258027140.1">
    <property type="nucleotide sequence ID" value="NZ_BKAQ01000004.1"/>
</dbReference>